<feature type="transmembrane region" description="Helical" evidence="1">
    <location>
        <begin position="121"/>
        <end position="142"/>
    </location>
</feature>
<organism evidence="2 3">
    <name type="scientific">Leptospira yasudae</name>
    <dbReference type="NCBI Taxonomy" id="2202201"/>
    <lineage>
        <taxon>Bacteria</taxon>
        <taxon>Pseudomonadati</taxon>
        <taxon>Spirochaetota</taxon>
        <taxon>Spirochaetia</taxon>
        <taxon>Leptospirales</taxon>
        <taxon>Leptospiraceae</taxon>
        <taxon>Leptospira</taxon>
    </lineage>
</organism>
<reference evidence="3" key="1">
    <citation type="submission" date="2018-05" db="EMBL/GenBank/DDBJ databases">
        <title>Leptospira yasudae sp. nov. and Leptospira stimsonii sp. nov., two pathogenic species of the genus Leptospira isolated from environmental sources.</title>
        <authorList>
            <person name="Casanovas-Massana A."/>
            <person name="Hamond C."/>
            <person name="Santos L.A."/>
            <person name="Hacker K.P."/>
            <person name="Balassiano I."/>
            <person name="Medeiros M.A."/>
            <person name="Reis M.G."/>
            <person name="Ko A.I."/>
            <person name="Wunder E.A."/>
        </authorList>
    </citation>
    <scope>NUCLEOTIDE SEQUENCE [LARGE SCALE GENOMIC DNA]</scope>
    <source>
        <strain evidence="3">B21</strain>
    </source>
</reference>
<keyword evidence="1" id="KW-1133">Transmembrane helix</keyword>
<evidence type="ECO:0000256" key="1">
    <source>
        <dbReference type="SAM" id="Phobius"/>
    </source>
</evidence>
<gene>
    <name evidence="2" type="ORF">DLM77_06855</name>
</gene>
<reference evidence="2 3" key="2">
    <citation type="journal article" date="2020" name="Int. J. Syst. Evol. Microbiol.">
        <title>Leptospira yasudae sp. nov. and Leptospira stimsonii sp. nov., two new species of the pathogenic group isolated from environmental sources.</title>
        <authorList>
            <person name="Casanovas-Massana A."/>
            <person name="Hamond C."/>
            <person name="Santos L.A."/>
            <person name="de Oliveira D."/>
            <person name="Hacker K.P."/>
            <person name="Balassiano I."/>
            <person name="Costa F."/>
            <person name="Medeiros M.A."/>
            <person name="Reis M.G."/>
            <person name="Ko A.I."/>
            <person name="Wunder E.A."/>
        </authorList>
    </citation>
    <scope>NUCLEOTIDE SEQUENCE [LARGE SCALE GENOMIC DNA]</scope>
    <source>
        <strain evidence="2 3">B21</strain>
    </source>
</reference>
<protein>
    <recommendedName>
        <fullName evidence="4">Transcriptional regulator</fullName>
    </recommendedName>
</protein>
<evidence type="ECO:0008006" key="4">
    <source>
        <dbReference type="Google" id="ProtNLM"/>
    </source>
</evidence>
<keyword evidence="1" id="KW-0472">Membrane</keyword>
<sequence>MNPRSDHDRRSGIRKEELARVYSKVKLYCIASGITDPIELHETLTRFLRSVETKPLSSSVTAESGWEEETMKLFLKSGSIRSEKKNEAGLPAIEPSSMIPKPVDFGPLGDLAEPKEKLEPVAVIFSVLFWGVVYASLLYGLLS</sequence>
<proteinExistence type="predicted"/>
<keyword evidence="3" id="KW-1185">Reference proteome</keyword>
<dbReference type="EMBL" id="QHCR01000003">
    <property type="protein sequence ID" value="RHX80607.1"/>
    <property type="molecule type" value="Genomic_DNA"/>
</dbReference>
<comment type="caution">
    <text evidence="2">The sequence shown here is derived from an EMBL/GenBank/DDBJ whole genome shotgun (WGS) entry which is preliminary data.</text>
</comment>
<keyword evidence="1" id="KW-0812">Transmembrane</keyword>
<accession>A0ABX9M5I6</accession>
<evidence type="ECO:0000313" key="3">
    <source>
        <dbReference type="Proteomes" id="UP000285569"/>
    </source>
</evidence>
<evidence type="ECO:0000313" key="2">
    <source>
        <dbReference type="EMBL" id="RHX80607.1"/>
    </source>
</evidence>
<dbReference type="RefSeq" id="WP_118955318.1">
    <property type="nucleotide sequence ID" value="NZ_QHCR01000003.1"/>
</dbReference>
<dbReference type="Proteomes" id="UP000285569">
    <property type="component" value="Unassembled WGS sequence"/>
</dbReference>
<name>A0ABX9M5I6_9LEPT</name>